<name>A0A430Q620_SCHBO</name>
<sequence length="1026" mass="117277">MQHSSLVISRRVWSHLDLLKRLSTDLATNHDFGPTYDRLVNALSSTRLPCLLVDNTLTSDQMAFKAHLPVVHFMGSRVGGQLLSGGLSQTEHLFSKYPDLIAVIPLCPRLGDGETLWVDHVRGPFLPQALGLSVKTGYLFEKAVNWSRFILLNSSQYPAWMSEVQYSAQCLVREIILVSSGLFPKELRYNSDLIRPSLFSPLWWDYLTSKPDVQSRYVTNRSIQPSNPSIYPRNTEMKWIQTNSTSAMLKFVDKFICEIMCDIQNAIKMIQVNKSSRCNVKKTDSSSQRSQNAYEHESSVQSNLNVINSPLNTSKINNRLCNNVGRFATNRPDSGNVTTSNCLPQANCSEHAEGDTPVVYHCADNLVEEPVKYSQRLSVLHTHHLYTYVDKLISNAFQNANKLMSWSNLMSKQILDGVKYSCMSRNHNNGSNMMKSMISDIAVEFNKTNSLTNAADNRLHEDDYIDEKSPQHQINQQNGSFECEERCPTDYLDENQSHQILNKCPSPELFHIFSTNNSSLVKDTNEQYMKKHSIKYSDQLISSCINSEKLLSIQPNSIMNGLPHVFISEKLFEFSNSIAVQCLISAFGEIYIQRMSYYLNQNPSMNTTDFIISNNNQDPSELNQYNHSNIRPPGLILDCGLEEYSSNYYADPQLRILIQWISATLVYNSPCSKLSYLGSKINSFPDDKNNDNSDLNKELKDFKDEISMEHSCSPLVCCTNGNSQLKKLQTVVSLVYKASWTAKDLFCAILDYFHYRSEHLKYSNNNDDSFIQLQKNNHDTYYSTCFNFQTISTSEEKSKRTVLSLFDYLIQQFHNNPSMNTTDFIISNNNQDPSELNQYNHSNIRPPGLILDCGLEEYSSNYYADPQLRILIQWISATLVYNSPCSKLSYLGSKINSFPDDKNNDNSDLNKELKDFKDEISMEHSCSPLVCCTNGNSQLKKLQTVVSLVYKASWTAKDLFCAILDYFHYRSEHLKHSNNNNNDSFIQLQKNNHDTSTCFNFQTISTSEEKSKRTEQSREYILFRNG</sequence>
<proteinExistence type="predicted"/>
<gene>
    <name evidence="2" type="ORF">DC041_0001710</name>
</gene>
<dbReference type="Proteomes" id="UP000290809">
    <property type="component" value="Unassembled WGS sequence"/>
</dbReference>
<evidence type="ECO:0000256" key="1">
    <source>
        <dbReference type="SAM" id="MobiDB-lite"/>
    </source>
</evidence>
<evidence type="ECO:0000313" key="2">
    <source>
        <dbReference type="EMBL" id="RTG83142.1"/>
    </source>
</evidence>
<evidence type="ECO:0000313" key="3">
    <source>
        <dbReference type="Proteomes" id="UP000290809"/>
    </source>
</evidence>
<organism evidence="2 3">
    <name type="scientific">Schistosoma bovis</name>
    <name type="common">Blood fluke</name>
    <dbReference type="NCBI Taxonomy" id="6184"/>
    <lineage>
        <taxon>Eukaryota</taxon>
        <taxon>Metazoa</taxon>
        <taxon>Spiralia</taxon>
        <taxon>Lophotrochozoa</taxon>
        <taxon>Platyhelminthes</taxon>
        <taxon>Trematoda</taxon>
        <taxon>Digenea</taxon>
        <taxon>Strigeidida</taxon>
        <taxon>Schistosomatoidea</taxon>
        <taxon>Schistosomatidae</taxon>
        <taxon>Schistosoma</taxon>
    </lineage>
</organism>
<feature type="region of interest" description="Disordered" evidence="1">
    <location>
        <begin position="278"/>
        <end position="301"/>
    </location>
</feature>
<comment type="caution">
    <text evidence="2">The sequence shown here is derived from an EMBL/GenBank/DDBJ whole genome shotgun (WGS) entry which is preliminary data.</text>
</comment>
<dbReference type="EMBL" id="QMKO01002568">
    <property type="protein sequence ID" value="RTG83142.1"/>
    <property type="molecule type" value="Genomic_DNA"/>
</dbReference>
<dbReference type="AlphaFoldDB" id="A0A430Q620"/>
<accession>A0A430Q620</accession>
<keyword evidence="3" id="KW-1185">Reference proteome</keyword>
<reference evidence="2 3" key="1">
    <citation type="journal article" date="2019" name="PLoS Pathog.">
        <title>Genome sequence of the bovine parasite Schistosoma bovis Tanzania.</title>
        <authorList>
            <person name="Oey H."/>
            <person name="Zakrzewski M."/>
            <person name="Gobert G."/>
            <person name="Gravermann K."/>
            <person name="Stoye J."/>
            <person name="Jones M."/>
            <person name="Mcmanus D."/>
            <person name="Krause L."/>
        </authorList>
    </citation>
    <scope>NUCLEOTIDE SEQUENCE [LARGE SCALE GENOMIC DNA]</scope>
    <source>
        <strain evidence="2 3">TAN1997</strain>
    </source>
</reference>
<dbReference type="STRING" id="6184.A0A430Q620"/>
<protein>
    <submittedName>
        <fullName evidence="2">Uncharacterized protein</fullName>
    </submittedName>
</protein>
<feature type="compositionally biased region" description="Polar residues" evidence="1">
    <location>
        <begin position="285"/>
        <end position="301"/>
    </location>
</feature>